<dbReference type="AlphaFoldDB" id="A0A921IT60"/>
<dbReference type="EMBL" id="DYUZ01000023">
    <property type="protein sequence ID" value="HJG37332.1"/>
    <property type="molecule type" value="Genomic_DNA"/>
</dbReference>
<feature type="transmembrane region" description="Helical" evidence="1">
    <location>
        <begin position="74"/>
        <end position="96"/>
    </location>
</feature>
<gene>
    <name evidence="2" type="ORF">K8V70_05665</name>
</gene>
<feature type="transmembrane region" description="Helical" evidence="1">
    <location>
        <begin position="47"/>
        <end position="68"/>
    </location>
</feature>
<dbReference type="RefSeq" id="WP_273190050.1">
    <property type="nucleotide sequence ID" value="NZ_DYUZ01000023.1"/>
</dbReference>
<protein>
    <submittedName>
        <fullName evidence="2">Uncharacterized protein</fullName>
    </submittedName>
</protein>
<comment type="caution">
    <text evidence="2">The sequence shown here is derived from an EMBL/GenBank/DDBJ whole genome shotgun (WGS) entry which is preliminary data.</text>
</comment>
<keyword evidence="1" id="KW-1133">Transmembrane helix</keyword>
<feature type="transmembrane region" description="Helical" evidence="1">
    <location>
        <begin position="12"/>
        <end position="35"/>
    </location>
</feature>
<evidence type="ECO:0000256" key="1">
    <source>
        <dbReference type="SAM" id="Phobius"/>
    </source>
</evidence>
<evidence type="ECO:0000313" key="3">
    <source>
        <dbReference type="Proteomes" id="UP000753256"/>
    </source>
</evidence>
<reference evidence="2" key="1">
    <citation type="journal article" date="2021" name="PeerJ">
        <title>Extensive microbial diversity within the chicken gut microbiome revealed by metagenomics and culture.</title>
        <authorList>
            <person name="Gilroy R."/>
            <person name="Ravi A."/>
            <person name="Getino M."/>
            <person name="Pursley I."/>
            <person name="Horton D.L."/>
            <person name="Alikhan N.F."/>
            <person name="Baker D."/>
            <person name="Gharbi K."/>
            <person name="Hall N."/>
            <person name="Watson M."/>
            <person name="Adriaenssens E.M."/>
            <person name="Foster-Nyarko E."/>
            <person name="Jarju S."/>
            <person name="Secka A."/>
            <person name="Antonio M."/>
            <person name="Oren A."/>
            <person name="Chaudhuri R.R."/>
            <person name="La Ragione R."/>
            <person name="Hildebrand F."/>
            <person name="Pallen M.J."/>
        </authorList>
    </citation>
    <scope>NUCLEOTIDE SEQUENCE</scope>
    <source>
        <strain evidence="2">ChiHjej13B12-9602</strain>
    </source>
</reference>
<reference evidence="2" key="2">
    <citation type="submission" date="2021-09" db="EMBL/GenBank/DDBJ databases">
        <authorList>
            <person name="Gilroy R."/>
        </authorList>
    </citation>
    <scope>NUCLEOTIDE SEQUENCE</scope>
    <source>
        <strain evidence="2">ChiHjej13B12-9602</strain>
    </source>
</reference>
<evidence type="ECO:0000313" key="2">
    <source>
        <dbReference type="EMBL" id="HJG37332.1"/>
    </source>
</evidence>
<proteinExistence type="predicted"/>
<accession>A0A921IT60</accession>
<name>A0A921IT60_9ACTN</name>
<dbReference type="Proteomes" id="UP000753256">
    <property type="component" value="Unassembled WGS sequence"/>
</dbReference>
<sequence>MSGFDLAEHLPAMAIGAVIGFIAFAPLLAALMPVLRRKRDADMGVGLIGVIVSFAILLVGVVAVALIARAALVAFTVGELAGFFVGWVAVACMVIWDHGR</sequence>
<keyword evidence="1" id="KW-0812">Transmembrane</keyword>
<organism evidence="2 3">
    <name type="scientific">Enorma phocaeensis</name>
    <dbReference type="NCBI Taxonomy" id="1871019"/>
    <lineage>
        <taxon>Bacteria</taxon>
        <taxon>Bacillati</taxon>
        <taxon>Actinomycetota</taxon>
        <taxon>Coriobacteriia</taxon>
        <taxon>Coriobacteriales</taxon>
        <taxon>Coriobacteriaceae</taxon>
        <taxon>Enorma</taxon>
    </lineage>
</organism>
<keyword evidence="1" id="KW-0472">Membrane</keyword>